<dbReference type="GO" id="GO:0005262">
    <property type="term" value="F:calcium channel activity"/>
    <property type="evidence" value="ECO:0007669"/>
    <property type="project" value="TreeGrafter"/>
</dbReference>
<evidence type="ECO:0000256" key="8">
    <source>
        <dbReference type="ARBA" id="ARBA00023065"/>
    </source>
</evidence>
<evidence type="ECO:0000256" key="12">
    <source>
        <dbReference type="ARBA" id="ARBA00023273"/>
    </source>
</evidence>
<evidence type="ECO:0000313" key="18">
    <source>
        <dbReference type="Proteomes" id="UP000887565"/>
    </source>
</evidence>
<accession>A0A915IHF6</accession>
<evidence type="ECO:0000256" key="9">
    <source>
        <dbReference type="ARBA" id="ARBA00023136"/>
    </source>
</evidence>
<feature type="transmembrane region" description="Helical" evidence="15">
    <location>
        <begin position="25"/>
        <end position="50"/>
    </location>
</feature>
<dbReference type="PRINTS" id="PR01433">
    <property type="entry name" value="POLYCYSTIN2"/>
</dbReference>
<evidence type="ECO:0000259" key="17">
    <source>
        <dbReference type="Pfam" id="PF20519"/>
    </source>
</evidence>
<evidence type="ECO:0000256" key="4">
    <source>
        <dbReference type="ARBA" id="ARBA00022475"/>
    </source>
</evidence>
<feature type="transmembrane region" description="Helical" evidence="15">
    <location>
        <begin position="266"/>
        <end position="287"/>
    </location>
</feature>
<keyword evidence="18" id="KW-1185">Reference proteome</keyword>
<evidence type="ECO:0000256" key="10">
    <source>
        <dbReference type="ARBA" id="ARBA00023157"/>
    </source>
</evidence>
<keyword evidence="5 15" id="KW-0812">Transmembrane</keyword>
<evidence type="ECO:0000256" key="2">
    <source>
        <dbReference type="ARBA" id="ARBA00007200"/>
    </source>
</evidence>
<dbReference type="OMA" id="FTMLTEW"/>
<evidence type="ECO:0000256" key="1">
    <source>
        <dbReference type="ARBA" id="ARBA00004272"/>
    </source>
</evidence>
<keyword evidence="8" id="KW-0406">Ion transport</keyword>
<evidence type="ECO:0000256" key="6">
    <source>
        <dbReference type="ARBA" id="ARBA00022989"/>
    </source>
</evidence>
<dbReference type="Pfam" id="PF20519">
    <property type="entry name" value="Polycystin_dom"/>
    <property type="match status" value="1"/>
</dbReference>
<dbReference type="GO" id="GO:0050982">
    <property type="term" value="P:detection of mechanical stimulus"/>
    <property type="evidence" value="ECO:0007669"/>
    <property type="project" value="TreeGrafter"/>
</dbReference>
<keyword evidence="12" id="KW-0966">Cell projection</keyword>
<evidence type="ECO:0000313" key="19">
    <source>
        <dbReference type="WBParaSite" id="nRc.2.0.1.t13239-RA"/>
    </source>
</evidence>
<dbReference type="AlphaFoldDB" id="A0A915IHF6"/>
<dbReference type="InterPro" id="IPR046791">
    <property type="entry name" value="Polycystin_dom"/>
</dbReference>
<feature type="disulfide bond" evidence="14">
    <location>
        <begin position="131"/>
        <end position="144"/>
    </location>
</feature>
<dbReference type="PANTHER" id="PTHR10877:SF183">
    <property type="entry name" value="AT14535P-RELATED"/>
    <property type="match status" value="1"/>
</dbReference>
<evidence type="ECO:0000256" key="7">
    <source>
        <dbReference type="ARBA" id="ARBA00023054"/>
    </source>
</evidence>
<feature type="domain" description="Polycystin cation channel PKD1/PKD2" evidence="16">
    <location>
        <begin position="262"/>
        <end position="486"/>
    </location>
</feature>
<feature type="transmembrane region" description="Helical" evidence="15">
    <location>
        <begin position="299"/>
        <end position="325"/>
    </location>
</feature>
<evidence type="ECO:0000256" key="13">
    <source>
        <dbReference type="ARBA" id="ARBA00023303"/>
    </source>
</evidence>
<proteinExistence type="inferred from homology"/>
<keyword evidence="11" id="KW-0325">Glycoprotein</keyword>
<dbReference type="GO" id="GO:0005509">
    <property type="term" value="F:calcium ion binding"/>
    <property type="evidence" value="ECO:0007669"/>
    <property type="project" value="InterPro"/>
</dbReference>
<protein>
    <submittedName>
        <fullName evidence="19">Polycystic kidney disease 2-like 1 protein</fullName>
    </submittedName>
</protein>
<dbReference type="Gene3D" id="1.10.287.70">
    <property type="match status" value="1"/>
</dbReference>
<comment type="similarity">
    <text evidence="2">Belongs to the polycystin family.</text>
</comment>
<dbReference type="PANTHER" id="PTHR10877">
    <property type="entry name" value="POLYCYSTIN FAMILY MEMBER"/>
    <property type="match status" value="1"/>
</dbReference>
<feature type="transmembrane region" description="Helical" evidence="15">
    <location>
        <begin position="458"/>
        <end position="479"/>
    </location>
</feature>
<keyword evidence="13" id="KW-0407">Ion channel</keyword>
<feature type="transmembrane region" description="Helical" evidence="15">
    <location>
        <begin position="360"/>
        <end position="378"/>
    </location>
</feature>
<feature type="domain" description="Polycystin" evidence="17">
    <location>
        <begin position="69"/>
        <end position="261"/>
    </location>
</feature>
<dbReference type="Proteomes" id="UP000887565">
    <property type="component" value="Unplaced"/>
</dbReference>
<dbReference type="WBParaSite" id="nRc.2.0.1.t13239-RA">
    <property type="protein sequence ID" value="nRc.2.0.1.t13239-RA"/>
    <property type="gene ID" value="nRc.2.0.1.g13239"/>
</dbReference>
<keyword evidence="9 15" id="KW-0472">Membrane</keyword>
<name>A0A915IHF6_ROMCU</name>
<dbReference type="InterPro" id="IPR003915">
    <property type="entry name" value="PKD_2"/>
</dbReference>
<reference evidence="19" key="1">
    <citation type="submission" date="2022-11" db="UniProtKB">
        <authorList>
            <consortium name="WormBaseParasite"/>
        </authorList>
    </citation>
    <scope>IDENTIFICATION</scope>
</reference>
<keyword evidence="6 15" id="KW-1133">Transmembrane helix</keyword>
<evidence type="ECO:0000256" key="3">
    <source>
        <dbReference type="ARBA" id="ARBA00022448"/>
    </source>
</evidence>
<dbReference type="InterPro" id="IPR013122">
    <property type="entry name" value="PKD1_2_channel"/>
</dbReference>
<sequence length="512" mass="58894">IWQTKFTEDVSKDKELYIRTTLRELIIYILFLIDLCIVSFGMTSSSTFYFTNAMMSLFLDQSSPGVSTFRQSAQINDFCLFANGSMLDGLYWETWYNGENVTSGDLGYIYYANKLLGKPRLRMLRVKNSSCDVADAFTREIKECYGSYAPDIEDQSTFGPNGSFVYYTESQLNGTTFWGQLAAYSGGGYIQELAMTKGESLSITNNLIQNLWIGRGTRAVFLDFTVYNANINLFSVIKLLLEIPPTGGVIPTWSFRTVKLIRYVNFMDYIVLVCEGIFCAFIVYYIIEECIEIFKHRCSYFGSFWNCLDLLVIAISLCCIGFSIYRSLVVDAQLTQLLAEPDTYSNFEYLSFAQTRFNDVGAVLVFFAWIKIFKYISFNKTMTQLSSTLSRCSKDVGGFAIMFFIFFFAYAQLGYLLFGTQVLDYSTFYNATFTLLRIILGDFNFQALEQANRVLGPIYFITFVFFVFFILLNMFLAIINDTYGEVKSELASKKDEFQLYDYLKEIFYSNRQ</sequence>
<keyword evidence="7" id="KW-0175">Coiled coil</keyword>
<comment type="subcellular location">
    <subcellularLocation>
        <location evidence="1">Cell projection</location>
        <location evidence="1">Cilium membrane</location>
        <topology evidence="1">Multi-pass membrane protein</topology>
    </subcellularLocation>
</comment>
<dbReference type="InterPro" id="IPR051223">
    <property type="entry name" value="Polycystin"/>
</dbReference>
<evidence type="ECO:0000259" key="16">
    <source>
        <dbReference type="Pfam" id="PF08016"/>
    </source>
</evidence>
<evidence type="ECO:0000256" key="5">
    <source>
        <dbReference type="ARBA" id="ARBA00022692"/>
    </source>
</evidence>
<feature type="transmembrane region" description="Helical" evidence="15">
    <location>
        <begin position="399"/>
        <end position="418"/>
    </location>
</feature>
<dbReference type="GO" id="GO:0060170">
    <property type="term" value="C:ciliary membrane"/>
    <property type="evidence" value="ECO:0007669"/>
    <property type="project" value="UniProtKB-SubCell"/>
</dbReference>
<dbReference type="Gene3D" id="1.20.120.350">
    <property type="entry name" value="Voltage-gated potassium channels. Chain C"/>
    <property type="match status" value="1"/>
</dbReference>
<dbReference type="Pfam" id="PF08016">
    <property type="entry name" value="PKD_channel"/>
    <property type="match status" value="1"/>
</dbReference>
<dbReference type="InterPro" id="IPR027359">
    <property type="entry name" value="Volt_channel_dom_sf"/>
</dbReference>
<evidence type="ECO:0000256" key="14">
    <source>
        <dbReference type="PIRSR" id="PIRSR603915-2"/>
    </source>
</evidence>
<keyword evidence="4" id="KW-1003">Cell membrane</keyword>
<keyword evidence="10" id="KW-1015">Disulfide bond</keyword>
<evidence type="ECO:0000256" key="11">
    <source>
        <dbReference type="ARBA" id="ARBA00023180"/>
    </source>
</evidence>
<evidence type="ECO:0000256" key="15">
    <source>
        <dbReference type="SAM" id="Phobius"/>
    </source>
</evidence>
<organism evidence="18 19">
    <name type="scientific">Romanomermis culicivorax</name>
    <name type="common">Nematode worm</name>
    <dbReference type="NCBI Taxonomy" id="13658"/>
    <lineage>
        <taxon>Eukaryota</taxon>
        <taxon>Metazoa</taxon>
        <taxon>Ecdysozoa</taxon>
        <taxon>Nematoda</taxon>
        <taxon>Enoplea</taxon>
        <taxon>Dorylaimia</taxon>
        <taxon>Mermithida</taxon>
        <taxon>Mermithoidea</taxon>
        <taxon>Mermithidae</taxon>
        <taxon>Romanomermis</taxon>
    </lineage>
</organism>
<keyword evidence="3" id="KW-0813">Transport</keyword>
<dbReference type="FunFam" id="1.10.287.70:FF:000055">
    <property type="entry name" value="Polycystic kidney disease 2-like 1"/>
    <property type="match status" value="1"/>
</dbReference>